<dbReference type="PROSITE" id="PS51257">
    <property type="entry name" value="PROKAR_LIPOPROTEIN"/>
    <property type="match status" value="1"/>
</dbReference>
<organism evidence="1 2">
    <name type="scientific">Mageeibacillus indolicus (strain UPII9-5)</name>
    <name type="common">Clostridiales genomosp. BVAB3 (strain UPII9-5)</name>
    <dbReference type="NCBI Taxonomy" id="699246"/>
    <lineage>
        <taxon>Bacteria</taxon>
        <taxon>Bacillati</taxon>
        <taxon>Bacillota</taxon>
        <taxon>Clostridia</taxon>
        <taxon>Eubacteriales</taxon>
        <taxon>Oscillospiraceae</taxon>
        <taxon>Mageeibacillus</taxon>
    </lineage>
</organism>
<dbReference type="CDD" id="cd00565">
    <property type="entry name" value="Ubl_ThiS"/>
    <property type="match status" value="1"/>
</dbReference>
<keyword evidence="2" id="KW-1185">Reference proteome</keyword>
<proteinExistence type="predicted"/>
<dbReference type="Gene3D" id="3.10.20.30">
    <property type="match status" value="1"/>
</dbReference>
<dbReference type="Pfam" id="PF02597">
    <property type="entry name" value="ThiS"/>
    <property type="match status" value="1"/>
</dbReference>
<dbReference type="InterPro" id="IPR012675">
    <property type="entry name" value="Beta-grasp_dom_sf"/>
</dbReference>
<sequence length="94" mass="10117">MLDSKTECESAKGYTTTGVVSSCFFVLEVNMKINGREIHINGEKNLLEVLVAAGFAPEKVALEKNSALVRRADYGKTLVVDSDVLEVFSFTGGG</sequence>
<dbReference type="KEGG" id="clo:HMPREF0868_0735"/>
<dbReference type="STRING" id="699246.HMPREF0868_0735"/>
<dbReference type="SUPFAM" id="SSF54285">
    <property type="entry name" value="MoaD/ThiS"/>
    <property type="match status" value="1"/>
</dbReference>
<evidence type="ECO:0000313" key="1">
    <source>
        <dbReference type="EMBL" id="ADC90951.2"/>
    </source>
</evidence>
<gene>
    <name evidence="1" type="primary">thiS</name>
    <name evidence="1" type="ordered locus">HMPREF0868_0735</name>
</gene>
<dbReference type="AlphaFoldDB" id="D3R1J8"/>
<dbReference type="InterPro" id="IPR003749">
    <property type="entry name" value="ThiS/MoaD-like"/>
</dbReference>
<accession>D3R1J8</accession>
<evidence type="ECO:0000313" key="2">
    <source>
        <dbReference type="Proteomes" id="UP000008234"/>
    </source>
</evidence>
<dbReference type="Proteomes" id="UP000008234">
    <property type="component" value="Chromosome"/>
</dbReference>
<name>D3R1J8_MAGIU</name>
<dbReference type="HOGENOM" id="CLU_174611_3_4_9"/>
<reference evidence="2" key="1">
    <citation type="submission" date="2009-12" db="EMBL/GenBank/DDBJ databases">
        <title>Sequence of Clostridiales genomosp. BVAB3 str. UPII9-5.</title>
        <authorList>
            <person name="Madupu R."/>
            <person name="Durkin A.S."/>
            <person name="Torralba M."/>
            <person name="Methe B."/>
            <person name="Sutton G.G."/>
            <person name="Strausberg R.L."/>
            <person name="Nelson K.E."/>
        </authorList>
    </citation>
    <scope>NUCLEOTIDE SEQUENCE [LARGE SCALE GENOMIC DNA]</scope>
    <source>
        <strain evidence="2">UPII9-5</strain>
    </source>
</reference>
<dbReference type="eggNOG" id="COG2104">
    <property type="taxonomic scope" value="Bacteria"/>
</dbReference>
<dbReference type="EMBL" id="CP001850">
    <property type="protein sequence ID" value="ADC90951.2"/>
    <property type="molecule type" value="Genomic_DNA"/>
</dbReference>
<dbReference type="InterPro" id="IPR010035">
    <property type="entry name" value="Thi_S"/>
</dbReference>
<dbReference type="InterPro" id="IPR016155">
    <property type="entry name" value="Mopterin_synth/thiamin_S_b"/>
</dbReference>
<protein>
    <submittedName>
        <fullName evidence="1">Thiamine biosynthesis protein ThiS</fullName>
    </submittedName>
</protein>
<dbReference type="NCBIfam" id="TIGR01683">
    <property type="entry name" value="thiS"/>
    <property type="match status" value="1"/>
</dbReference>